<feature type="non-terminal residue" evidence="2">
    <location>
        <position position="1"/>
    </location>
</feature>
<evidence type="ECO:0000313" key="3">
    <source>
        <dbReference type="Proteomes" id="UP000789831"/>
    </source>
</evidence>
<evidence type="ECO:0000313" key="2">
    <source>
        <dbReference type="EMBL" id="CAG8478428.1"/>
    </source>
</evidence>
<dbReference type="AlphaFoldDB" id="A0A9N8Z7C1"/>
<proteinExistence type="predicted"/>
<feature type="compositionally biased region" description="Low complexity" evidence="1">
    <location>
        <begin position="27"/>
        <end position="40"/>
    </location>
</feature>
<comment type="caution">
    <text evidence="2">The sequence shown here is derived from an EMBL/GenBank/DDBJ whole genome shotgun (WGS) entry which is preliminary data.</text>
</comment>
<protein>
    <submittedName>
        <fullName evidence="2">2550_t:CDS:1</fullName>
    </submittedName>
</protein>
<dbReference type="Proteomes" id="UP000789831">
    <property type="component" value="Unassembled WGS sequence"/>
</dbReference>
<dbReference type="EMBL" id="CAJVPL010000282">
    <property type="protein sequence ID" value="CAG8478428.1"/>
    <property type="molecule type" value="Genomic_DNA"/>
</dbReference>
<sequence length="83" mass="9819">FKLKFSFYYGKHKLLQQQSSKLEATEDIPPSSSSDSIDNNNNHKDRRDRRSPSINVILVNREIIFQLHKKHFKNTLIQKGKHQ</sequence>
<gene>
    <name evidence="2" type="ORF">AGERDE_LOCUS3104</name>
</gene>
<organism evidence="2 3">
    <name type="scientific">Ambispora gerdemannii</name>
    <dbReference type="NCBI Taxonomy" id="144530"/>
    <lineage>
        <taxon>Eukaryota</taxon>
        <taxon>Fungi</taxon>
        <taxon>Fungi incertae sedis</taxon>
        <taxon>Mucoromycota</taxon>
        <taxon>Glomeromycotina</taxon>
        <taxon>Glomeromycetes</taxon>
        <taxon>Archaeosporales</taxon>
        <taxon>Ambisporaceae</taxon>
        <taxon>Ambispora</taxon>
    </lineage>
</organism>
<evidence type="ECO:0000256" key="1">
    <source>
        <dbReference type="SAM" id="MobiDB-lite"/>
    </source>
</evidence>
<accession>A0A9N8Z7C1</accession>
<reference evidence="2" key="1">
    <citation type="submission" date="2021-06" db="EMBL/GenBank/DDBJ databases">
        <authorList>
            <person name="Kallberg Y."/>
            <person name="Tangrot J."/>
            <person name="Rosling A."/>
        </authorList>
    </citation>
    <scope>NUCLEOTIDE SEQUENCE</scope>
    <source>
        <strain evidence="2">MT106</strain>
    </source>
</reference>
<name>A0A9N8Z7C1_9GLOM</name>
<feature type="compositionally biased region" description="Basic and acidic residues" evidence="1">
    <location>
        <begin position="41"/>
        <end position="51"/>
    </location>
</feature>
<keyword evidence="3" id="KW-1185">Reference proteome</keyword>
<feature type="region of interest" description="Disordered" evidence="1">
    <location>
        <begin position="17"/>
        <end position="52"/>
    </location>
</feature>